<dbReference type="Pfam" id="PF00656">
    <property type="entry name" value="Peptidase_C14"/>
    <property type="match status" value="1"/>
</dbReference>
<dbReference type="AlphaFoldDB" id="A0A5N5QIG5"/>
<evidence type="ECO:0000259" key="1">
    <source>
        <dbReference type="Pfam" id="PF00656"/>
    </source>
</evidence>
<protein>
    <submittedName>
        <fullName evidence="2">ICE-like protease (Caspase) p20 domain containing protein</fullName>
    </submittedName>
</protein>
<accession>A0A5N5QIG5</accession>
<keyword evidence="3" id="KW-1185">Reference proteome</keyword>
<keyword evidence="2" id="KW-0378">Hydrolase</keyword>
<proteinExistence type="predicted"/>
<name>A0A5N5QIG5_9AGAM</name>
<dbReference type="InterPro" id="IPR011600">
    <property type="entry name" value="Pept_C14_caspase"/>
</dbReference>
<dbReference type="GO" id="GO:0006508">
    <property type="term" value="P:proteolysis"/>
    <property type="evidence" value="ECO:0007669"/>
    <property type="project" value="UniProtKB-KW"/>
</dbReference>
<comment type="caution">
    <text evidence="2">The sequence shown here is derived from an EMBL/GenBank/DDBJ whole genome shotgun (WGS) entry which is preliminary data.</text>
</comment>
<dbReference type="Proteomes" id="UP000383932">
    <property type="component" value="Unassembled WGS sequence"/>
</dbReference>
<gene>
    <name evidence="2" type="ORF">CTheo_5303</name>
</gene>
<reference evidence="2 3" key="1">
    <citation type="journal article" date="2019" name="Fungal Biol. Biotechnol.">
        <title>Draft genome sequence of fastidious pathogen Ceratobasidium theobromae, which causes vascular-streak dieback in Theobroma cacao.</title>
        <authorList>
            <person name="Ali S.S."/>
            <person name="Asman A."/>
            <person name="Shao J."/>
            <person name="Firmansyah A.P."/>
            <person name="Susilo A.W."/>
            <person name="Rosmana A."/>
            <person name="McMahon P."/>
            <person name="Junaid M."/>
            <person name="Guest D."/>
            <person name="Kheng T.Y."/>
            <person name="Meinhardt L.W."/>
            <person name="Bailey B.A."/>
        </authorList>
    </citation>
    <scope>NUCLEOTIDE SEQUENCE [LARGE SCALE GENOMIC DNA]</scope>
    <source>
        <strain evidence="2 3">CT2</strain>
    </source>
</reference>
<evidence type="ECO:0000313" key="3">
    <source>
        <dbReference type="Proteomes" id="UP000383932"/>
    </source>
</evidence>
<dbReference type="GO" id="GO:0004197">
    <property type="term" value="F:cysteine-type endopeptidase activity"/>
    <property type="evidence" value="ECO:0007669"/>
    <property type="project" value="InterPro"/>
</dbReference>
<sequence>MNISSTIALSTLRDSTRPRNSPQIKSLRGVPNAPRIYILAVAPNYLNEPKENWLLGPPEDVTFLKDMLSDCAYIDIKTLCGPEATGDDILWETGRILHWSRRGDLIIIYLSGHGATNDRGPTGYEFFAQSTRDPVGSRHNTLTYQVLLRHIINHQTRGSYVLVIRDTCEAGPTEGEILAMLGYPADISIIVLAACDSGEKTWECGNKPPRSVFLQNIISAVGRLWQDKVHALSDLVVRMIDQVLRPIVVGGVRQTPRLEPDANRSKVLVPLSIGGSALI</sequence>
<dbReference type="Gene3D" id="3.40.50.1460">
    <property type="match status" value="1"/>
</dbReference>
<dbReference type="EMBL" id="SSOP01000114">
    <property type="protein sequence ID" value="KAB5591261.1"/>
    <property type="molecule type" value="Genomic_DNA"/>
</dbReference>
<feature type="domain" description="Peptidase C14 caspase" evidence="1">
    <location>
        <begin position="54"/>
        <end position="240"/>
    </location>
</feature>
<organism evidence="2 3">
    <name type="scientific">Ceratobasidium theobromae</name>
    <dbReference type="NCBI Taxonomy" id="1582974"/>
    <lineage>
        <taxon>Eukaryota</taxon>
        <taxon>Fungi</taxon>
        <taxon>Dikarya</taxon>
        <taxon>Basidiomycota</taxon>
        <taxon>Agaricomycotina</taxon>
        <taxon>Agaricomycetes</taxon>
        <taxon>Cantharellales</taxon>
        <taxon>Ceratobasidiaceae</taxon>
        <taxon>Ceratobasidium</taxon>
    </lineage>
</organism>
<evidence type="ECO:0000313" key="2">
    <source>
        <dbReference type="EMBL" id="KAB5591261.1"/>
    </source>
</evidence>
<keyword evidence="2" id="KW-0645">Protease</keyword>